<evidence type="ECO:0000313" key="2">
    <source>
        <dbReference type="EMBL" id="EJW94600.1"/>
    </source>
</evidence>
<feature type="non-terminal residue" evidence="2">
    <location>
        <position position="216"/>
    </location>
</feature>
<evidence type="ECO:0000256" key="1">
    <source>
        <dbReference type="SAM" id="MobiDB-lite"/>
    </source>
</evidence>
<reference evidence="2" key="1">
    <citation type="journal article" date="2012" name="PLoS ONE">
        <title>Gene sets for utilization of primary and secondary nutrition supplies in the distal gut of endangered iberian lynx.</title>
        <authorList>
            <person name="Alcaide M."/>
            <person name="Messina E."/>
            <person name="Richter M."/>
            <person name="Bargiela R."/>
            <person name="Peplies J."/>
            <person name="Huws S.A."/>
            <person name="Newbold C.J."/>
            <person name="Golyshin P.N."/>
            <person name="Simon M.A."/>
            <person name="Lopez G."/>
            <person name="Yakimov M.M."/>
            <person name="Ferrer M."/>
        </authorList>
    </citation>
    <scope>NUCLEOTIDE SEQUENCE</scope>
</reference>
<dbReference type="EMBL" id="AMCI01006284">
    <property type="protein sequence ID" value="EJW94600.1"/>
    <property type="molecule type" value="Genomic_DNA"/>
</dbReference>
<organism evidence="2">
    <name type="scientific">gut metagenome</name>
    <dbReference type="NCBI Taxonomy" id="749906"/>
    <lineage>
        <taxon>unclassified sequences</taxon>
        <taxon>metagenomes</taxon>
        <taxon>organismal metagenomes</taxon>
    </lineage>
</organism>
<name>J9C491_9ZZZZ</name>
<dbReference type="InterPro" id="IPR013783">
    <property type="entry name" value="Ig-like_fold"/>
</dbReference>
<feature type="non-terminal residue" evidence="2">
    <location>
        <position position="1"/>
    </location>
</feature>
<gene>
    <name evidence="2" type="ORF">EVA_17293</name>
</gene>
<comment type="caution">
    <text evidence="2">The sequence shown here is derived from an EMBL/GenBank/DDBJ whole genome shotgun (WGS) entry which is preliminary data.</text>
</comment>
<dbReference type="AlphaFoldDB" id="J9C491"/>
<feature type="region of interest" description="Disordered" evidence="1">
    <location>
        <begin position="1"/>
        <end position="28"/>
    </location>
</feature>
<dbReference type="Gene3D" id="2.60.40.10">
    <property type="entry name" value="Immunoglobulins"/>
    <property type="match status" value="1"/>
</dbReference>
<proteinExistence type="predicted"/>
<sequence length="216" mass="24441">VTETKPPKGHMPNNHSEPVTVTMPDDKDKTFPVHFEDEPIFCKNKLELKKNSAKGQAIKGVVYKVEFFDAAGPDESKLKKTWYLETDENGIINLDDAHVTRRLQFESDPFYMHKGKIVIPIDGYLQFTEVASPAEYRIDDEPFGMPTGENANLTKQVYNDPEVCTINLKKLQSDGQTPIPGVEFELKFLKAAFPLLPNKAPHFTRLLKEGESIVFS</sequence>
<protein>
    <submittedName>
        <fullName evidence="2">Uncharacterized protein</fullName>
    </submittedName>
</protein>
<accession>J9C491</accession>